<dbReference type="AlphaFoldDB" id="Q9LU26"/>
<organism evidence="2">
    <name type="scientific">Arabidopsis thaliana</name>
    <name type="common">Mouse-ear cress</name>
    <dbReference type="NCBI Taxonomy" id="3702"/>
    <lineage>
        <taxon>Eukaryota</taxon>
        <taxon>Viridiplantae</taxon>
        <taxon>Streptophyta</taxon>
        <taxon>Embryophyta</taxon>
        <taxon>Tracheophyta</taxon>
        <taxon>Spermatophyta</taxon>
        <taxon>Magnoliopsida</taxon>
        <taxon>eudicotyledons</taxon>
        <taxon>Gunneridae</taxon>
        <taxon>Pentapetalae</taxon>
        <taxon>rosids</taxon>
        <taxon>malvids</taxon>
        <taxon>Brassicales</taxon>
        <taxon>Brassicaceae</taxon>
        <taxon>Camelineae</taxon>
        <taxon>Arabidopsis</taxon>
    </lineage>
</organism>
<dbReference type="EMBL" id="AB023045">
    <property type="protein sequence ID" value="BAB01726.1"/>
    <property type="molecule type" value="Genomic_DNA"/>
</dbReference>
<reference evidence="2" key="1">
    <citation type="journal article" date="2000" name="DNA Res.">
        <title>Structural analysis of Arabidopsis thaliana chromosome 3. I. Sequence features of the regions of 4,504,864 bp covered by sixty P1 and TAC clones.</title>
        <authorList>
            <person name="Sato S."/>
            <person name="Nakamura Y."/>
            <person name="Kaneko T."/>
            <person name="Katoh T."/>
            <person name="Asamizu E."/>
            <person name="Tabata S."/>
        </authorList>
    </citation>
    <scope>NUCLEOTIDE SEQUENCE [LARGE SCALE GENOMIC DNA]</scope>
</reference>
<feature type="region of interest" description="Disordered" evidence="1">
    <location>
        <begin position="537"/>
        <end position="559"/>
    </location>
</feature>
<evidence type="ECO:0008006" key="3">
    <source>
        <dbReference type="Google" id="ProtNLM"/>
    </source>
</evidence>
<feature type="compositionally biased region" description="Basic and acidic residues" evidence="1">
    <location>
        <begin position="539"/>
        <end position="548"/>
    </location>
</feature>
<feature type="region of interest" description="Disordered" evidence="1">
    <location>
        <begin position="394"/>
        <end position="417"/>
    </location>
</feature>
<sequence>MMMKLAKREITKTCGCVCKRPSHPNISTFTPFSYHSDLTNQYLPRHVQSEFPEKMGGMKDEAKRITIPPLFPRVHVNDTGRGGLSQQFDGKTMSLVSSKRPNLPSPTNNISDSLSTFSLSLPPPPNNARLIDGPEKNQFSPIYNTKFEGKLNKKGINYTSPKGSSVTNTKPSSIKQNEYLKNLTSLDSIKSPIVIHSEIDPQANTDLSLQFCTSGSSKPGGEAVVGSKILLSERLEDENQNGSPNVMKTQSYRRNFAEFNNETQKKPKTLPRREQVASNCSAIESLSGISASSYDIARVIGEKRFWKMRTYMIKFVSSSHFSYDPNFITLPYFLLFFIVDIFSQQKIFAGQVFELHRLIMVQKMVAKSPNLFLESKLNGVKHGTMRSSHQLAMAASKVRKPNTENHKPVPEEYPEHMKPKLPLPSISKELVTPIWPQQLLPPPGNQWLVPVITDSDGLVYKPFPGPCPPSSSAFMVPVYGQDSLETPFRFPVSSPFSHSYFPPPNARTTVDQTNPFGQFQRWSNTSSHMTQAIPFSLKKSQESNDSDIHGSTASSPPEKHKLEVLPLFPTEPTHQTDEYKQKQQPMLRAIKAVPHNSTSASESAARIFRFIQEERRDSDHMIS</sequence>
<dbReference type="PANTHER" id="PTHR34281:SF21">
    <property type="entry name" value="EARLY FLOWERING PROTEIN"/>
    <property type="match status" value="1"/>
</dbReference>
<dbReference type="PANTHER" id="PTHR34281">
    <property type="entry name" value="PROTEIN EARLY FLOWERING 3"/>
    <property type="match status" value="1"/>
</dbReference>
<evidence type="ECO:0000256" key="1">
    <source>
        <dbReference type="SAM" id="MobiDB-lite"/>
    </source>
</evidence>
<evidence type="ECO:0000313" key="2">
    <source>
        <dbReference type="EMBL" id="BAB01726.1"/>
    </source>
</evidence>
<dbReference type="GO" id="GO:2000028">
    <property type="term" value="P:regulation of photoperiodism, flowering"/>
    <property type="evidence" value="ECO:0007669"/>
    <property type="project" value="InterPro"/>
</dbReference>
<name>Q9LU26_ARATH</name>
<accession>Q9LU26</accession>
<proteinExistence type="predicted"/>
<reference key="2">
    <citation type="journal article" date="2000" name="Nature">
        <title>Sequence and analysis of chromosome 3 of the plant Arabidopsis thaliana.</title>
        <authorList>
            <consortium name="European Union Chromosome 3 Arabidopsis Sequencing Consortium"/>
            <consortium name="Institute for Genomic Research"/>
            <consortium name="Kazusa DNA Research Institute"/>
            <person name="Salanoubat M."/>
            <person name="Lemcke K."/>
            <person name="Rieger M."/>
            <person name="Ansorge W."/>
            <person name="Unseld M."/>
            <person name="Fartmann B."/>
            <person name="Valle G."/>
            <person name="Blocker H."/>
            <person name="Perez-Alonso M."/>
            <person name="Obermaier B."/>
            <person name="Delseny M."/>
            <person name="Boutry M."/>
            <person name="Grivell L.A."/>
            <person name="Mache R."/>
            <person name="Puigdomenech P."/>
            <person name="De Simone V."/>
            <person name="Choisne N."/>
            <person name="Artiguenave F."/>
            <person name="Robert C."/>
            <person name="Brottier P."/>
            <person name="Wincker P."/>
            <person name="Cattolico L."/>
            <person name="Weissenbach J."/>
            <person name="Saurin W."/>
            <person name="Quetier F."/>
            <person name="Schafer M."/>
            <person name="Muller-Auer S."/>
            <person name="Gabel C."/>
            <person name="Fuchs M."/>
            <person name="Benes V."/>
            <person name="Wurmbach E."/>
            <person name="Drzonek H."/>
            <person name="Erfle H."/>
            <person name="Jordan N."/>
            <person name="Bangert S."/>
            <person name="Wiedelmann R."/>
            <person name="Kranz H."/>
            <person name="Voss H."/>
            <person name="Holland R."/>
            <person name="Brandt P."/>
            <person name="Nyakatura G."/>
            <person name="Vezzi A."/>
            <person name="D'Angelo M."/>
            <person name="Pallavicini A."/>
            <person name="Toppo S."/>
            <person name="Simionati B."/>
            <person name="Conrad A."/>
            <person name="Hornischer K."/>
            <person name="Kauer G."/>
            <person name="Lohnert T.H."/>
            <person name="Nordsiek G."/>
            <person name="Reichelt J."/>
            <person name="Scharfe M."/>
            <person name="Schon O."/>
            <person name="Bargues M."/>
            <person name="Terol J."/>
            <person name="Climent J."/>
            <person name="Navarro P."/>
            <person name="Collado C."/>
            <person name="Perez-Perez A."/>
            <person name="Ottenwalder B."/>
            <person name="Duchemin D."/>
            <person name="Cooke R."/>
            <person name="Laudie M."/>
            <person name="Berger-Llauro C."/>
            <person name="Purnelle B."/>
            <person name="Masuy D."/>
            <person name="de Haan M."/>
            <person name="Maarse A.C."/>
            <person name="Alcaraz J.P."/>
            <person name="Cottet A."/>
            <person name="Casacuberta E."/>
            <person name="Monfort A."/>
            <person name="Argiriou A."/>
            <person name="flores M."/>
            <person name="Liguori R."/>
            <person name="Vitale D."/>
            <person name="Mannhaupt G."/>
            <person name="Haase D."/>
            <person name="Schoof H."/>
            <person name="Rudd S."/>
            <person name="Zaccaria P."/>
            <person name="Mewes H.W."/>
            <person name="Mayer K.F."/>
            <person name="Kaul S."/>
            <person name="Town C.D."/>
            <person name="Koo H.L."/>
            <person name="Tallon L.J."/>
            <person name="Jenkins J."/>
            <person name="Rooney T."/>
            <person name="Rizzo M."/>
            <person name="Walts A."/>
            <person name="Utterback T."/>
            <person name="Fujii C.Y."/>
            <person name="Shea T.P."/>
            <person name="Creasy T.H."/>
            <person name="Haas B."/>
            <person name="Maiti R."/>
            <person name="Wu D."/>
            <person name="Peterson J."/>
            <person name="Van Aken S."/>
            <person name="Pai G."/>
            <person name="Militscher J."/>
            <person name="Sellers P."/>
            <person name="Gill J.E."/>
            <person name="Feldblyum T.V."/>
            <person name="Preuss D."/>
            <person name="Lin X."/>
            <person name="Nierman W.C."/>
            <person name="Salzberg S.L."/>
            <person name="White O."/>
            <person name="Venter J.C."/>
            <person name="Fraser C.M."/>
            <person name="Kaneko T."/>
            <person name="Nakamura Y."/>
            <person name="Sato S."/>
            <person name="Kato T."/>
            <person name="Asamizu E."/>
            <person name="Sasamoto S."/>
            <person name="Kimura T."/>
            <person name="Idesawa K."/>
            <person name="Kawashima K."/>
            <person name="Kishida Y."/>
            <person name="Kiyokawa C."/>
            <person name="Kohara M."/>
            <person name="Matsumoto M."/>
            <person name="Matsuno A."/>
            <person name="Muraki A."/>
            <person name="Nakayama S."/>
            <person name="Nakazaki N."/>
            <person name="Shinpo S."/>
            <person name="Takeuchi C."/>
            <person name="Wada T."/>
            <person name="Watanabe A."/>
            <person name="Yamada M."/>
            <person name="Yasuda M."/>
            <person name="Tabata S."/>
        </authorList>
    </citation>
    <scope>NUCLEOTIDE SEQUENCE [LARGE SCALE GENOMIC DNA]</scope>
    <source>
        <strain>cv. Columbia</strain>
    </source>
</reference>
<feature type="compositionally biased region" description="Basic and acidic residues" evidence="1">
    <location>
        <begin position="401"/>
        <end position="417"/>
    </location>
</feature>
<dbReference type="InterPro" id="IPR039319">
    <property type="entry name" value="ELF3-like"/>
</dbReference>
<protein>
    <recommendedName>
        <fullName evidence="3">Hydroxyproline-rich glycoprotein family protein</fullName>
    </recommendedName>
</protein>
<dbReference type="ExpressionAtlas" id="Q9LU26">
    <property type="expression patterns" value="baseline and differential"/>
</dbReference>